<dbReference type="Proteomes" id="UP001605036">
    <property type="component" value="Unassembled WGS sequence"/>
</dbReference>
<gene>
    <name evidence="2" type="ORF">R1flu_019347</name>
</gene>
<accession>A0ABD1ZLW1</accession>
<evidence type="ECO:0008006" key="4">
    <source>
        <dbReference type="Google" id="ProtNLM"/>
    </source>
</evidence>
<feature type="signal peptide" evidence="1">
    <location>
        <begin position="1"/>
        <end position="25"/>
    </location>
</feature>
<keyword evidence="1" id="KW-0732">Signal</keyword>
<name>A0ABD1ZLW1_9MARC</name>
<evidence type="ECO:0000256" key="1">
    <source>
        <dbReference type="SAM" id="SignalP"/>
    </source>
</evidence>
<dbReference type="EMBL" id="JBHFFA010000001">
    <property type="protein sequence ID" value="KAL2651219.1"/>
    <property type="molecule type" value="Genomic_DNA"/>
</dbReference>
<protein>
    <recommendedName>
        <fullName evidence="4">Secreted protein</fullName>
    </recommendedName>
</protein>
<proteinExistence type="predicted"/>
<feature type="chain" id="PRO_5044841927" description="Secreted protein" evidence="1">
    <location>
        <begin position="26"/>
        <end position="117"/>
    </location>
</feature>
<evidence type="ECO:0000313" key="3">
    <source>
        <dbReference type="Proteomes" id="UP001605036"/>
    </source>
</evidence>
<reference evidence="2 3" key="1">
    <citation type="submission" date="2024-09" db="EMBL/GenBank/DDBJ databases">
        <title>Chromosome-scale assembly of Riccia fluitans.</title>
        <authorList>
            <person name="Paukszto L."/>
            <person name="Sawicki J."/>
            <person name="Karawczyk K."/>
            <person name="Piernik-Szablinska J."/>
            <person name="Szczecinska M."/>
            <person name="Mazdziarz M."/>
        </authorList>
    </citation>
    <scope>NUCLEOTIDE SEQUENCE [LARGE SCALE GENOMIC DNA]</scope>
    <source>
        <strain evidence="2">Rf_01</strain>
        <tissue evidence="2">Aerial parts of the thallus</tissue>
    </source>
</reference>
<organism evidence="2 3">
    <name type="scientific">Riccia fluitans</name>
    <dbReference type="NCBI Taxonomy" id="41844"/>
    <lineage>
        <taxon>Eukaryota</taxon>
        <taxon>Viridiplantae</taxon>
        <taxon>Streptophyta</taxon>
        <taxon>Embryophyta</taxon>
        <taxon>Marchantiophyta</taxon>
        <taxon>Marchantiopsida</taxon>
        <taxon>Marchantiidae</taxon>
        <taxon>Marchantiales</taxon>
        <taxon>Ricciaceae</taxon>
        <taxon>Riccia</taxon>
    </lineage>
</organism>
<evidence type="ECO:0000313" key="2">
    <source>
        <dbReference type="EMBL" id="KAL2651219.1"/>
    </source>
</evidence>
<keyword evidence="3" id="KW-1185">Reference proteome</keyword>
<comment type="caution">
    <text evidence="2">The sequence shown here is derived from an EMBL/GenBank/DDBJ whole genome shotgun (WGS) entry which is preliminary data.</text>
</comment>
<sequence>MQATGWHGALGPPLFALLRASSVAAGSGISDLPARSQRTNSFSVFLAAASFLALSHLEKETLVSLDPLSAFAGLEWSAAKPTVGKKREGRPSRATSGDVIELRDSIKVVSGGAAETI</sequence>
<dbReference type="AlphaFoldDB" id="A0ABD1ZLW1"/>